<dbReference type="Pfam" id="PF00246">
    <property type="entry name" value="Peptidase_M14"/>
    <property type="match status" value="1"/>
</dbReference>
<dbReference type="GO" id="GO:0008270">
    <property type="term" value="F:zinc ion binding"/>
    <property type="evidence" value="ECO:0007669"/>
    <property type="project" value="InterPro"/>
</dbReference>
<dbReference type="GO" id="GO:0006508">
    <property type="term" value="P:proteolysis"/>
    <property type="evidence" value="ECO:0007669"/>
    <property type="project" value="UniProtKB-KW"/>
</dbReference>
<dbReference type="PANTHER" id="PTHR11705">
    <property type="entry name" value="PROTEASE FAMILY M14 CARBOXYPEPTIDASE A,B"/>
    <property type="match status" value="1"/>
</dbReference>
<organism evidence="9 10">
    <name type="scientific">Metabacillus lacus</name>
    <dbReference type="NCBI Taxonomy" id="1983721"/>
    <lineage>
        <taxon>Bacteria</taxon>
        <taxon>Bacillati</taxon>
        <taxon>Bacillota</taxon>
        <taxon>Bacilli</taxon>
        <taxon>Bacillales</taxon>
        <taxon>Bacillaceae</taxon>
        <taxon>Metabacillus</taxon>
    </lineage>
</organism>
<dbReference type="GO" id="GO:0004181">
    <property type="term" value="F:metallocarboxypeptidase activity"/>
    <property type="evidence" value="ECO:0007669"/>
    <property type="project" value="InterPro"/>
</dbReference>
<sequence>MLRPLSYERGLSLFKEGGYEWSYFNIKLEEEPYLFKKTAAIALSASLLLSISAYAPQPLLTVSAAQLQQKVERAQSLFNTEHYEYATNEQIHEKIKKIASSSDRVQLKTTGKTSTGKELYTVTISTDKNPEKAYSEFRKLSTKDPKKAQEYLKKNNVKAPILIHASIHGTEFVGADAALSLIERFAYEKDAETSAILKNFTLIFNVNANPDGRKEATRFNKNGIDLNRDFLTQSESETKAVVDQIVEWNPLVLLDLHGYVKQRGKSAHPGLILPGTPPHNPNYEYDLLHKWMIQQAEAMEKELVAQRNNYESELYTTMEGTHIPLRDSEAGWDDYPPIYTPMYNMLHGGYSYTLEAPTNDWDGVRWQIDAVNGALAFALQNKQKMQFDQLEIYNRGLSGVHPTHEKDFFPESYLIPVDERDPYAAHKAVQHLLKNDIEVSELKRSVSIQGKEYPKGTYHVSLRQAKAGLANSMLWEGEDISVKAPAMYDISAWNLPELWGFERTAVYENIHTPLSPVKKVKENGNVSGKGPYLIPNTSVGSVALVNKAIKAGAKVSRDSKGNFYVGSEFREQLKKLSKNVSLDIVTSAIPEDAVSVKNQKIAILRDGGLGKVQSHAGTRLALLQLGFEVTELHPRDVAQKGLNGYDIFIYSGSRSLLSYQLSEANKEFGLQNGAEYEAFKEQLKKFTAADGQFIAIGSGGSQAAEQLGLTDIKVTAGKSNSNGIVTVTNTNSLLSSGYKTSDAGFVFQPVWYSNTDGKEVAAYFENSDHFFTAGYWAEHSQAKGKPVIVKDNDRNVTLIGLEAGFRNHTEHLFRYLSNAIFTQ</sequence>
<dbReference type="EMBL" id="WKKI01000001">
    <property type="protein sequence ID" value="MRX70743.1"/>
    <property type="molecule type" value="Genomic_DNA"/>
</dbReference>
<dbReference type="SUPFAM" id="SSF53187">
    <property type="entry name" value="Zn-dependent exopeptidases"/>
    <property type="match status" value="1"/>
</dbReference>
<dbReference type="SMART" id="SM00631">
    <property type="entry name" value="Zn_pept"/>
    <property type="match status" value="1"/>
</dbReference>
<reference evidence="9 10" key="1">
    <citation type="submission" date="2019-11" db="EMBL/GenBank/DDBJ databases">
        <title>Bacillus lacus genome.</title>
        <authorList>
            <person name="Allen C.J."/>
            <person name="Newman J.D."/>
        </authorList>
    </citation>
    <scope>NUCLEOTIDE SEQUENCE [LARGE SCALE GENOMIC DNA]</scope>
    <source>
        <strain evidence="9 10">KCTC 33946</strain>
    </source>
</reference>
<evidence type="ECO:0000256" key="7">
    <source>
        <dbReference type="PROSITE-ProRule" id="PRU01379"/>
    </source>
</evidence>
<dbReference type="OrthoDB" id="9758209at2"/>
<proteinExistence type="inferred from homology"/>
<evidence type="ECO:0000313" key="10">
    <source>
        <dbReference type="Proteomes" id="UP000448867"/>
    </source>
</evidence>
<evidence type="ECO:0000259" key="8">
    <source>
        <dbReference type="PROSITE" id="PS52035"/>
    </source>
</evidence>
<evidence type="ECO:0000256" key="4">
    <source>
        <dbReference type="ARBA" id="ARBA00022801"/>
    </source>
</evidence>
<evidence type="ECO:0000256" key="1">
    <source>
        <dbReference type="ARBA" id="ARBA00001947"/>
    </source>
</evidence>
<dbReference type="PROSITE" id="PS52035">
    <property type="entry name" value="PEPTIDASE_M14"/>
    <property type="match status" value="1"/>
</dbReference>
<comment type="similarity">
    <text evidence="2 7">Belongs to the peptidase M14 family.</text>
</comment>
<dbReference type="PANTHER" id="PTHR11705:SF143">
    <property type="entry name" value="SLL0236 PROTEIN"/>
    <property type="match status" value="1"/>
</dbReference>
<dbReference type="GO" id="GO:0005615">
    <property type="term" value="C:extracellular space"/>
    <property type="evidence" value="ECO:0007669"/>
    <property type="project" value="TreeGrafter"/>
</dbReference>
<keyword evidence="3" id="KW-0645">Protease</keyword>
<keyword evidence="4" id="KW-0378">Hydrolase</keyword>
<name>A0A7X2IVV0_9BACI</name>
<feature type="domain" description="Peptidase M14" evidence="8">
    <location>
        <begin position="84"/>
        <end position="381"/>
    </location>
</feature>
<evidence type="ECO:0000256" key="5">
    <source>
        <dbReference type="ARBA" id="ARBA00022833"/>
    </source>
</evidence>
<protein>
    <recommendedName>
        <fullName evidence="8">Peptidase M14 domain-containing protein</fullName>
    </recommendedName>
</protein>
<dbReference type="AlphaFoldDB" id="A0A7X2IVV0"/>
<accession>A0A7X2IVV0</accession>
<feature type="active site" description="Proton donor/acceptor" evidence="7">
    <location>
        <position position="355"/>
    </location>
</feature>
<comment type="caution">
    <text evidence="9">The sequence shown here is derived from an EMBL/GenBank/DDBJ whole genome shotgun (WGS) entry which is preliminary data.</text>
</comment>
<dbReference type="Proteomes" id="UP000448867">
    <property type="component" value="Unassembled WGS sequence"/>
</dbReference>
<evidence type="ECO:0000313" key="9">
    <source>
        <dbReference type="EMBL" id="MRX70743.1"/>
    </source>
</evidence>
<keyword evidence="5" id="KW-0862">Zinc</keyword>
<dbReference type="Gene3D" id="3.40.630.10">
    <property type="entry name" value="Zn peptidases"/>
    <property type="match status" value="1"/>
</dbReference>
<evidence type="ECO:0000256" key="2">
    <source>
        <dbReference type="ARBA" id="ARBA00005988"/>
    </source>
</evidence>
<evidence type="ECO:0000256" key="6">
    <source>
        <dbReference type="ARBA" id="ARBA00023049"/>
    </source>
</evidence>
<comment type="cofactor">
    <cofactor evidence="1">
        <name>Zn(2+)</name>
        <dbReference type="ChEBI" id="CHEBI:29105"/>
    </cofactor>
</comment>
<gene>
    <name evidence="9" type="ORF">GJU40_00990</name>
</gene>
<dbReference type="InterPro" id="IPR000834">
    <property type="entry name" value="Peptidase_M14"/>
</dbReference>
<keyword evidence="10" id="KW-1185">Reference proteome</keyword>
<evidence type="ECO:0000256" key="3">
    <source>
        <dbReference type="ARBA" id="ARBA00022670"/>
    </source>
</evidence>
<keyword evidence="6" id="KW-0482">Metalloprotease</keyword>